<accession>A0A8T0FS20</accession>
<organism evidence="2 3">
    <name type="scientific">Argiope bruennichi</name>
    <name type="common">Wasp spider</name>
    <name type="synonym">Aranea bruennichi</name>
    <dbReference type="NCBI Taxonomy" id="94029"/>
    <lineage>
        <taxon>Eukaryota</taxon>
        <taxon>Metazoa</taxon>
        <taxon>Ecdysozoa</taxon>
        <taxon>Arthropoda</taxon>
        <taxon>Chelicerata</taxon>
        <taxon>Arachnida</taxon>
        <taxon>Araneae</taxon>
        <taxon>Araneomorphae</taxon>
        <taxon>Entelegynae</taxon>
        <taxon>Araneoidea</taxon>
        <taxon>Araneidae</taxon>
        <taxon>Argiope</taxon>
    </lineage>
</organism>
<reference evidence="2" key="2">
    <citation type="submission" date="2020-06" db="EMBL/GenBank/DDBJ databases">
        <authorList>
            <person name="Sheffer M."/>
        </authorList>
    </citation>
    <scope>NUCLEOTIDE SEQUENCE</scope>
</reference>
<protein>
    <submittedName>
        <fullName evidence="2">Uncharacterized protein</fullName>
    </submittedName>
</protein>
<evidence type="ECO:0000256" key="1">
    <source>
        <dbReference type="SAM" id="SignalP"/>
    </source>
</evidence>
<feature type="chain" id="PRO_5035819100" evidence="1">
    <location>
        <begin position="18"/>
        <end position="216"/>
    </location>
</feature>
<evidence type="ECO:0000313" key="2">
    <source>
        <dbReference type="EMBL" id="KAF8793947.1"/>
    </source>
</evidence>
<keyword evidence="3" id="KW-1185">Reference proteome</keyword>
<dbReference type="EMBL" id="JABXBU010000002">
    <property type="protein sequence ID" value="KAF8793947.1"/>
    <property type="molecule type" value="Genomic_DNA"/>
</dbReference>
<proteinExistence type="predicted"/>
<dbReference type="AlphaFoldDB" id="A0A8T0FS20"/>
<comment type="caution">
    <text evidence="2">The sequence shown here is derived from an EMBL/GenBank/DDBJ whole genome shotgun (WGS) entry which is preliminary data.</text>
</comment>
<keyword evidence="1" id="KW-0732">Signal</keyword>
<dbReference type="Proteomes" id="UP000807504">
    <property type="component" value="Unassembled WGS sequence"/>
</dbReference>
<gene>
    <name evidence="2" type="ORF">HNY73_001976</name>
</gene>
<sequence length="216" mass="25096">MWTLAVIIAFILTLVSPQWTIASPCSEQNMKDCELEAMYFLHSVNESENGYNIFCDNLKNSTRCPLDVDEHCKKQYPTASATYIKFFQEMVVWCNRSSPDRKAWFKVAFCARKHPREFNKCYKMKYKWLSNGTFDCKYWHFVSCWSHQVSLNCGEEAAELSKYIDDSIPDLFEESCKGCTGIISNYWILNLLAIFSLILRPKIEHLIIGNTGCLKT</sequence>
<evidence type="ECO:0000313" key="3">
    <source>
        <dbReference type="Proteomes" id="UP000807504"/>
    </source>
</evidence>
<reference evidence="2" key="1">
    <citation type="journal article" date="2020" name="bioRxiv">
        <title>Chromosome-level reference genome of the European wasp spider Argiope bruennichi: a resource for studies on range expansion and evolutionary adaptation.</title>
        <authorList>
            <person name="Sheffer M.M."/>
            <person name="Hoppe A."/>
            <person name="Krehenwinkel H."/>
            <person name="Uhl G."/>
            <person name="Kuss A.W."/>
            <person name="Jensen L."/>
            <person name="Jensen C."/>
            <person name="Gillespie R.G."/>
            <person name="Hoff K.J."/>
            <person name="Prost S."/>
        </authorList>
    </citation>
    <scope>NUCLEOTIDE SEQUENCE</scope>
</reference>
<feature type="signal peptide" evidence="1">
    <location>
        <begin position="1"/>
        <end position="17"/>
    </location>
</feature>
<name>A0A8T0FS20_ARGBR</name>
<dbReference type="OrthoDB" id="10337468at2759"/>